<accession>A0A5N6IIY6</accession>
<organism evidence="2 3">
    <name type="scientific">Aspergillus minisclerotigenes</name>
    <dbReference type="NCBI Taxonomy" id="656917"/>
    <lineage>
        <taxon>Eukaryota</taxon>
        <taxon>Fungi</taxon>
        <taxon>Dikarya</taxon>
        <taxon>Ascomycota</taxon>
        <taxon>Pezizomycotina</taxon>
        <taxon>Eurotiomycetes</taxon>
        <taxon>Eurotiomycetidae</taxon>
        <taxon>Eurotiales</taxon>
        <taxon>Aspergillaceae</taxon>
        <taxon>Aspergillus</taxon>
        <taxon>Aspergillus subgen. Circumdati</taxon>
    </lineage>
</organism>
<evidence type="ECO:0000256" key="1">
    <source>
        <dbReference type="SAM" id="SignalP"/>
    </source>
</evidence>
<dbReference type="Proteomes" id="UP000326289">
    <property type="component" value="Unassembled WGS sequence"/>
</dbReference>
<feature type="signal peptide" evidence="1">
    <location>
        <begin position="1"/>
        <end position="18"/>
    </location>
</feature>
<proteinExistence type="predicted"/>
<keyword evidence="1" id="KW-0732">Signal</keyword>
<dbReference type="EMBL" id="ML732942">
    <property type="protein sequence ID" value="KAB8266702.1"/>
    <property type="molecule type" value="Genomic_DNA"/>
</dbReference>
<gene>
    <name evidence="2" type="ORF">BDV30DRAFT_63673</name>
</gene>
<protein>
    <recommendedName>
        <fullName evidence="4">Secreted protein</fullName>
    </recommendedName>
</protein>
<reference evidence="2 3" key="1">
    <citation type="submission" date="2019-04" db="EMBL/GenBank/DDBJ databases">
        <title>Fungal friends and foes A comparative genomics study of 23 Aspergillus species from section Flavi.</title>
        <authorList>
            <consortium name="DOE Joint Genome Institute"/>
            <person name="Kjaerbolling I."/>
            <person name="Vesth T.C."/>
            <person name="Frisvad J.C."/>
            <person name="Nybo J.L."/>
            <person name="Theobald S."/>
            <person name="Kildgaard S."/>
            <person name="Petersen T.I."/>
            <person name="Kuo A."/>
            <person name="Sato A."/>
            <person name="Lyhne E.K."/>
            <person name="Kogle M.E."/>
            <person name="Wiebenga A."/>
            <person name="Kun R.S."/>
            <person name="Lubbers R.J."/>
            <person name="Makela M.R."/>
            <person name="Barry K."/>
            <person name="Chovatia M."/>
            <person name="Clum A."/>
            <person name="Daum C."/>
            <person name="Haridas S."/>
            <person name="He G."/>
            <person name="LaButti K."/>
            <person name="Lipzen A."/>
            <person name="Mondo S."/>
            <person name="Pangilinan J."/>
            <person name="Riley R."/>
            <person name="Salamov A."/>
            <person name="Simmons B.A."/>
            <person name="Magnuson J.K."/>
            <person name="Henrissat B."/>
            <person name="Mortensen U.H."/>
            <person name="Larsen T.O."/>
            <person name="De vries R.P."/>
            <person name="Grigoriev I.V."/>
            <person name="Machida M."/>
            <person name="Baker S.E."/>
            <person name="Andersen M.R."/>
        </authorList>
    </citation>
    <scope>NUCLEOTIDE SEQUENCE [LARGE SCALE GENOMIC DNA]</scope>
    <source>
        <strain evidence="2 3">CBS 117635</strain>
    </source>
</reference>
<sequence length="73" mass="8222">MRVVVLLLTCLSKKTIMALHSPWRSPGIYKLATLAKVVNSDLRRCDVYIGVSTSSKAHPRSTLRHYIYFCTGP</sequence>
<evidence type="ECO:0008006" key="4">
    <source>
        <dbReference type="Google" id="ProtNLM"/>
    </source>
</evidence>
<name>A0A5N6IIY6_9EURO</name>
<keyword evidence="3" id="KW-1185">Reference proteome</keyword>
<dbReference type="AlphaFoldDB" id="A0A5N6IIY6"/>
<evidence type="ECO:0000313" key="3">
    <source>
        <dbReference type="Proteomes" id="UP000326289"/>
    </source>
</evidence>
<feature type="chain" id="PRO_5024803251" description="Secreted protein" evidence="1">
    <location>
        <begin position="19"/>
        <end position="73"/>
    </location>
</feature>
<evidence type="ECO:0000313" key="2">
    <source>
        <dbReference type="EMBL" id="KAB8266702.1"/>
    </source>
</evidence>